<evidence type="ECO:0000313" key="2">
    <source>
        <dbReference type="EMBL" id="KAI4532556.1"/>
    </source>
</evidence>
<feature type="compositionally biased region" description="Basic and acidic residues" evidence="1">
    <location>
        <begin position="171"/>
        <end position="186"/>
    </location>
</feature>
<feature type="region of interest" description="Disordered" evidence="1">
    <location>
        <begin position="166"/>
        <end position="192"/>
    </location>
</feature>
<reference evidence="2" key="1">
    <citation type="submission" date="2022-03" db="EMBL/GenBank/DDBJ databases">
        <title>Genomic analyses of argali, domestic sheep and their hybrids provide insights into chromosomal evolution, heterosis and genetic basis of agronomic traits.</title>
        <authorList>
            <person name="Li M."/>
        </authorList>
    </citation>
    <scope>NUCLEOTIDE SEQUENCE</scope>
    <source>
        <strain evidence="2">CAU-MHL-2022a</strain>
        <tissue evidence="2">Skin</tissue>
    </source>
</reference>
<proteinExistence type="predicted"/>
<evidence type="ECO:0000256" key="1">
    <source>
        <dbReference type="SAM" id="MobiDB-lite"/>
    </source>
</evidence>
<name>A0AAD4Y414_OVIAM</name>
<sequence length="329" mass="35730">MRDRDDASRTRTALSRGLNGFTRWEQCLATPSPMNTRRCPRHGDIGKGKQALAAAMARRPGHLRGRALLLYYSPAYSQASGVEHYAPPSFPGKRPGQVFTYDGQQDAAGVSAGGPETHVMRPKGDGATAVTARTARQRLEREERPQVMAPPPWGLRVLTFWTSDLSGPSWQKERGTRSQGEEKRNPDASSAHASTLCPALQFPSVASARRVCVAGPMGRPPQNTPGLGHQAEPFPLTTLRGHDPQWARCTETITPSSLPKPLEITCGPSSCSSPEGRFSRPLTPRALNWGYLQYGQKASPGSLGALLTRLTPLSFPDRVRAAVPTEHQL</sequence>
<dbReference type="Proteomes" id="UP001214576">
    <property type="component" value="Unassembled WGS sequence"/>
</dbReference>
<accession>A0AAD4Y414</accession>
<organism evidence="2 3">
    <name type="scientific">Ovis ammon polii</name>
    <dbReference type="NCBI Taxonomy" id="230172"/>
    <lineage>
        <taxon>Eukaryota</taxon>
        <taxon>Metazoa</taxon>
        <taxon>Chordata</taxon>
        <taxon>Craniata</taxon>
        <taxon>Vertebrata</taxon>
        <taxon>Euteleostomi</taxon>
        <taxon>Mammalia</taxon>
        <taxon>Eutheria</taxon>
        <taxon>Laurasiatheria</taxon>
        <taxon>Artiodactyla</taxon>
        <taxon>Ruminantia</taxon>
        <taxon>Pecora</taxon>
        <taxon>Bovidae</taxon>
        <taxon>Caprinae</taxon>
        <taxon>Ovis</taxon>
    </lineage>
</organism>
<gene>
    <name evidence="2" type="ORF">MG293_017821</name>
</gene>
<protein>
    <submittedName>
        <fullName evidence="2">Uncharacterized protein</fullName>
    </submittedName>
</protein>
<keyword evidence="3" id="KW-1185">Reference proteome</keyword>
<dbReference type="AlphaFoldDB" id="A0AAD4Y414"/>
<comment type="caution">
    <text evidence="2">The sequence shown here is derived from an EMBL/GenBank/DDBJ whole genome shotgun (WGS) entry which is preliminary data.</text>
</comment>
<evidence type="ECO:0000313" key="3">
    <source>
        <dbReference type="Proteomes" id="UP001214576"/>
    </source>
</evidence>
<dbReference type="EMBL" id="JAKZEL010000022">
    <property type="protein sequence ID" value="KAI4532556.1"/>
    <property type="molecule type" value="Genomic_DNA"/>
</dbReference>